<dbReference type="Proteomes" id="UP000004699">
    <property type="component" value="Unassembled WGS sequence"/>
</dbReference>
<organism evidence="1 2">
    <name type="scientific">Luminiphilus syltensis NOR5-1B</name>
    <dbReference type="NCBI Taxonomy" id="565045"/>
    <lineage>
        <taxon>Bacteria</taxon>
        <taxon>Pseudomonadati</taxon>
        <taxon>Pseudomonadota</taxon>
        <taxon>Gammaproteobacteria</taxon>
        <taxon>Cellvibrionales</taxon>
        <taxon>Halieaceae</taxon>
        <taxon>Luminiphilus</taxon>
    </lineage>
</organism>
<keyword evidence="2" id="KW-1185">Reference proteome</keyword>
<sequence length="46" mass="4784">MHNAVRAEAAPLGADAVVLTGEGMTPDGWGGMTRWATGVAIHYDTE</sequence>
<dbReference type="AlphaFoldDB" id="B8KVP6"/>
<evidence type="ECO:0000313" key="1">
    <source>
        <dbReference type="EMBL" id="EED34874.1"/>
    </source>
</evidence>
<accession>B8KVP6</accession>
<reference evidence="2" key="1">
    <citation type="journal article" date="2013" name="BMC Microbiol.">
        <title>Taxonomy and evolution of bacteriochlorophyll a-containing members of the OM60/NOR5 clade of marine gammaproteobacteria: description of Luminiphilus syltensis gen. nov., sp. nov., reclassification of Haliea rubra as Pseudohaliea rubra gen. nov., comb. nov., and emendation of Chromatocurvus halotolerans.</title>
        <authorList>
            <person name="Spring S."/>
            <person name="Riedel T."/>
            <person name="Sproer C."/>
            <person name="Yan S."/>
            <person name="Harder J."/>
            <person name="Fuchs B.M."/>
        </authorList>
    </citation>
    <scope>NUCLEOTIDE SEQUENCE [LARGE SCALE GENOMIC DNA]</scope>
    <source>
        <strain evidence="2">NOR51-B</strain>
    </source>
</reference>
<dbReference type="HOGENOM" id="CLU_3185494_0_0_6"/>
<evidence type="ECO:0000313" key="2">
    <source>
        <dbReference type="Proteomes" id="UP000004699"/>
    </source>
</evidence>
<proteinExistence type="predicted"/>
<name>B8KVP6_9GAMM</name>
<dbReference type="EMBL" id="DS999411">
    <property type="protein sequence ID" value="EED34874.1"/>
    <property type="molecule type" value="Genomic_DNA"/>
</dbReference>
<gene>
    <name evidence="1" type="ORF">NOR51B_814</name>
</gene>
<protein>
    <submittedName>
        <fullName evidence="1">Uncharacterized protein</fullName>
    </submittedName>
</protein>